<dbReference type="InterPro" id="IPR005119">
    <property type="entry name" value="LysR_subst-bd"/>
</dbReference>
<dbReference type="PANTHER" id="PTHR30126:SF91">
    <property type="entry name" value="LYSR FAMILY TRANSCRIPTIONAL REGULATOR"/>
    <property type="match status" value="1"/>
</dbReference>
<dbReference type="Gene3D" id="3.40.190.290">
    <property type="match status" value="1"/>
</dbReference>
<evidence type="ECO:0000259" key="5">
    <source>
        <dbReference type="PROSITE" id="PS50931"/>
    </source>
</evidence>
<dbReference type="Gene3D" id="1.10.10.10">
    <property type="entry name" value="Winged helix-like DNA-binding domain superfamily/Winged helix DNA-binding domain"/>
    <property type="match status" value="1"/>
</dbReference>
<dbReference type="Pfam" id="PF00126">
    <property type="entry name" value="HTH_1"/>
    <property type="match status" value="1"/>
</dbReference>
<evidence type="ECO:0000313" key="6">
    <source>
        <dbReference type="EMBL" id="MFL9924318.1"/>
    </source>
</evidence>
<gene>
    <name evidence="6" type="ORF">PQR62_08585</name>
</gene>
<accession>A0ABW9A5Z6</accession>
<keyword evidence="3" id="KW-0238">DNA-binding</keyword>
<evidence type="ECO:0000256" key="4">
    <source>
        <dbReference type="ARBA" id="ARBA00023163"/>
    </source>
</evidence>
<reference evidence="6 7" key="1">
    <citation type="journal article" date="2024" name="Chem. Sci.">
        <title>Discovery of megapolipeptins by genome mining of a Burkholderiales bacteria collection.</title>
        <authorList>
            <person name="Paulo B.S."/>
            <person name="Recchia M.J.J."/>
            <person name="Lee S."/>
            <person name="Fergusson C.H."/>
            <person name="Romanowski S.B."/>
            <person name="Hernandez A."/>
            <person name="Krull N."/>
            <person name="Liu D.Y."/>
            <person name="Cavanagh H."/>
            <person name="Bos A."/>
            <person name="Gray C.A."/>
            <person name="Murphy B.T."/>
            <person name="Linington R.G."/>
            <person name="Eustaquio A.S."/>
        </authorList>
    </citation>
    <scope>NUCLEOTIDE SEQUENCE [LARGE SCALE GENOMIC DNA]</scope>
    <source>
        <strain evidence="6 7">RL21-008-BIB-A</strain>
    </source>
</reference>
<dbReference type="Proteomes" id="UP001629246">
    <property type="component" value="Unassembled WGS sequence"/>
</dbReference>
<evidence type="ECO:0000313" key="7">
    <source>
        <dbReference type="Proteomes" id="UP001629246"/>
    </source>
</evidence>
<organism evidence="6 7">
    <name type="scientific">Herbaspirillum lusitanum</name>
    <dbReference type="NCBI Taxonomy" id="213312"/>
    <lineage>
        <taxon>Bacteria</taxon>
        <taxon>Pseudomonadati</taxon>
        <taxon>Pseudomonadota</taxon>
        <taxon>Betaproteobacteria</taxon>
        <taxon>Burkholderiales</taxon>
        <taxon>Oxalobacteraceae</taxon>
        <taxon>Herbaspirillum</taxon>
    </lineage>
</organism>
<dbReference type="Pfam" id="PF03466">
    <property type="entry name" value="LysR_substrate"/>
    <property type="match status" value="1"/>
</dbReference>
<protein>
    <submittedName>
        <fullName evidence="6">LysR family transcriptional regulator</fullName>
    </submittedName>
</protein>
<sequence length="286" mass="31175">MEWTLDQLRQFVAAVDAGSISAAARRQGKAQSAVSSAIALLEVDLGVALFDRSGRNIKLTPVGEVMLLEAREFLRQAQGLNQRAQSFAGGEAARLTLAVDEALPYPAVARLLRELALRFPALELSLLNGSAAEVADFVLRRRADLAFQFDRGEVASSLSQKHVGSVQQGLFAARGHALSLLASVSRTELAQHRQLVTQIDDFADLLLSPAVWRSNSVYVIAAMVVDMLGWAILPINIAEYENLQELPCSDLVLPRLSVRMLALHGQTPPAAAQWMEQRMRALLQEA</sequence>
<keyword evidence="7" id="KW-1185">Reference proteome</keyword>
<dbReference type="InterPro" id="IPR036390">
    <property type="entry name" value="WH_DNA-bd_sf"/>
</dbReference>
<evidence type="ECO:0000256" key="1">
    <source>
        <dbReference type="ARBA" id="ARBA00009437"/>
    </source>
</evidence>
<comment type="caution">
    <text evidence="6">The sequence shown here is derived from an EMBL/GenBank/DDBJ whole genome shotgun (WGS) entry which is preliminary data.</text>
</comment>
<dbReference type="EMBL" id="JAQQFM010000003">
    <property type="protein sequence ID" value="MFL9924318.1"/>
    <property type="molecule type" value="Genomic_DNA"/>
</dbReference>
<dbReference type="InterPro" id="IPR000847">
    <property type="entry name" value="LysR_HTH_N"/>
</dbReference>
<proteinExistence type="inferred from homology"/>
<dbReference type="InterPro" id="IPR036388">
    <property type="entry name" value="WH-like_DNA-bd_sf"/>
</dbReference>
<evidence type="ECO:0000256" key="3">
    <source>
        <dbReference type="ARBA" id="ARBA00023125"/>
    </source>
</evidence>
<name>A0ABW9A5Z6_9BURK</name>
<feature type="domain" description="HTH lysR-type" evidence="5">
    <location>
        <begin position="3"/>
        <end position="60"/>
    </location>
</feature>
<dbReference type="PROSITE" id="PS50931">
    <property type="entry name" value="HTH_LYSR"/>
    <property type="match status" value="1"/>
</dbReference>
<dbReference type="SUPFAM" id="SSF53850">
    <property type="entry name" value="Periplasmic binding protein-like II"/>
    <property type="match status" value="1"/>
</dbReference>
<keyword evidence="2" id="KW-0805">Transcription regulation</keyword>
<evidence type="ECO:0000256" key="2">
    <source>
        <dbReference type="ARBA" id="ARBA00023015"/>
    </source>
</evidence>
<dbReference type="SUPFAM" id="SSF46785">
    <property type="entry name" value="Winged helix' DNA-binding domain"/>
    <property type="match status" value="1"/>
</dbReference>
<dbReference type="RefSeq" id="WP_408156824.1">
    <property type="nucleotide sequence ID" value="NZ_JAQQFM010000003.1"/>
</dbReference>
<dbReference type="PANTHER" id="PTHR30126">
    <property type="entry name" value="HTH-TYPE TRANSCRIPTIONAL REGULATOR"/>
    <property type="match status" value="1"/>
</dbReference>
<dbReference type="CDD" id="cd05466">
    <property type="entry name" value="PBP2_LTTR_substrate"/>
    <property type="match status" value="1"/>
</dbReference>
<comment type="similarity">
    <text evidence="1">Belongs to the LysR transcriptional regulatory family.</text>
</comment>
<keyword evidence="4" id="KW-0804">Transcription</keyword>
<dbReference type="PRINTS" id="PR00039">
    <property type="entry name" value="HTHLYSR"/>
</dbReference>